<keyword evidence="1" id="KW-0732">Signal</keyword>
<feature type="compositionally biased region" description="Gly residues" evidence="3">
    <location>
        <begin position="10"/>
        <end position="19"/>
    </location>
</feature>
<comment type="caution">
    <text evidence="4">The sequence shown here is derived from an EMBL/GenBank/DDBJ whole genome shotgun (WGS) entry which is preliminary data.</text>
</comment>
<dbReference type="AlphaFoldDB" id="A0A8T1WYT6"/>
<keyword evidence="2" id="KW-0378">Hydrolase</keyword>
<evidence type="ECO:0000256" key="1">
    <source>
        <dbReference type="ARBA" id="ARBA00022729"/>
    </source>
</evidence>
<dbReference type="InterPro" id="IPR001139">
    <property type="entry name" value="Glyco_hydro_30"/>
</dbReference>
<accession>A0A8T1WYT6</accession>
<keyword evidence="5" id="KW-1185">Reference proteome</keyword>
<evidence type="ECO:0000256" key="3">
    <source>
        <dbReference type="SAM" id="MobiDB-lite"/>
    </source>
</evidence>
<dbReference type="Proteomes" id="UP000693981">
    <property type="component" value="Unassembled WGS sequence"/>
</dbReference>
<proteinExistence type="predicted"/>
<sequence length="204" mass="22411">MRRVETQGSGDLGQRGIGPGRLVHRGESTESYSSTSDDQTPPVAPKRPVGRPRKRPVHDGEELPVKRPVGRPRIVDEDKDKDLKRKRRDKKPTWSTRYQTNLEGVCVCNATQCDTVSNDYTSLTTGQVGVYTTSKAGDRFAYKVVNVDSTAVSNPTYSIDVSTQYQTMIGFGGSFTDAAAINVYKLSSTLQQIVLQTLVGKVLV</sequence>
<dbReference type="GO" id="GO:0004348">
    <property type="term" value="F:glucosylceramidase activity"/>
    <property type="evidence" value="ECO:0007669"/>
    <property type="project" value="InterPro"/>
</dbReference>
<reference evidence="4" key="1">
    <citation type="submission" date="2021-02" db="EMBL/GenBank/DDBJ databases">
        <authorList>
            <person name="Palmer J.M."/>
        </authorList>
    </citation>
    <scope>NUCLEOTIDE SEQUENCE</scope>
    <source>
        <strain evidence="4">SCRP23</strain>
    </source>
</reference>
<evidence type="ECO:0000313" key="5">
    <source>
        <dbReference type="Proteomes" id="UP000693981"/>
    </source>
</evidence>
<feature type="compositionally biased region" description="Basic and acidic residues" evidence="3">
    <location>
        <begin position="73"/>
        <end position="83"/>
    </location>
</feature>
<protein>
    <submittedName>
        <fullName evidence="4">Uncharacterized protein</fullName>
    </submittedName>
</protein>
<gene>
    <name evidence="4" type="ORF">PHYBOEH_011775</name>
</gene>
<dbReference type="PANTHER" id="PTHR11069">
    <property type="entry name" value="GLUCOSYLCERAMIDASE"/>
    <property type="match status" value="1"/>
</dbReference>
<feature type="region of interest" description="Disordered" evidence="3">
    <location>
        <begin position="1"/>
        <end position="95"/>
    </location>
</feature>
<dbReference type="PANTHER" id="PTHR11069:SF23">
    <property type="entry name" value="LYSOSOMAL ACID GLUCOSYLCERAMIDASE"/>
    <property type="match status" value="1"/>
</dbReference>
<evidence type="ECO:0000313" key="4">
    <source>
        <dbReference type="EMBL" id="KAG7398044.1"/>
    </source>
</evidence>
<dbReference type="GO" id="GO:0006680">
    <property type="term" value="P:glucosylceramide catabolic process"/>
    <property type="evidence" value="ECO:0007669"/>
    <property type="project" value="TreeGrafter"/>
</dbReference>
<organism evidence="4 5">
    <name type="scientific">Phytophthora boehmeriae</name>
    <dbReference type="NCBI Taxonomy" id="109152"/>
    <lineage>
        <taxon>Eukaryota</taxon>
        <taxon>Sar</taxon>
        <taxon>Stramenopiles</taxon>
        <taxon>Oomycota</taxon>
        <taxon>Peronosporomycetes</taxon>
        <taxon>Peronosporales</taxon>
        <taxon>Peronosporaceae</taxon>
        <taxon>Phytophthora</taxon>
    </lineage>
</organism>
<dbReference type="GO" id="GO:0016020">
    <property type="term" value="C:membrane"/>
    <property type="evidence" value="ECO:0007669"/>
    <property type="project" value="GOC"/>
</dbReference>
<evidence type="ECO:0000256" key="2">
    <source>
        <dbReference type="ARBA" id="ARBA00022801"/>
    </source>
</evidence>
<dbReference type="OrthoDB" id="2160638at2759"/>
<dbReference type="EMBL" id="JAGDFL010000092">
    <property type="protein sequence ID" value="KAG7398044.1"/>
    <property type="molecule type" value="Genomic_DNA"/>
</dbReference>
<feature type="compositionally biased region" description="Low complexity" evidence="3">
    <location>
        <begin position="29"/>
        <end position="38"/>
    </location>
</feature>
<name>A0A8T1WYT6_9STRA</name>